<sequence length="179" mass="19422">MRLEETEVEGVRFVRPFSTSDARGGFVKAIHAPTFAEHGLATEFPEVFWSSSRAGVIRGMHLQAPPHDHDKLVLCTAGRVLDVAVDLRAGSPTFRKIAARELDGAAGTGLYIPRGCAHGFLALTEGATLLYAVTSVHSPDHDTGVRFDSIGFDWPGGDFIVSDRDRALPEMDGWETPFS</sequence>
<keyword evidence="9" id="KW-0413">Isomerase</keyword>
<evidence type="ECO:0000256" key="6">
    <source>
        <dbReference type="ARBA" id="ARBA00031424"/>
    </source>
</evidence>
<dbReference type="EC" id="5.1.3.13" evidence="3"/>
<evidence type="ECO:0000256" key="7">
    <source>
        <dbReference type="ARBA" id="ARBA00033311"/>
    </source>
</evidence>
<dbReference type="SUPFAM" id="SSF51182">
    <property type="entry name" value="RmlC-like cupins"/>
    <property type="match status" value="1"/>
</dbReference>
<dbReference type="InterPro" id="IPR000888">
    <property type="entry name" value="RmlC-like"/>
</dbReference>
<dbReference type="GO" id="GO:0005829">
    <property type="term" value="C:cytosol"/>
    <property type="evidence" value="ECO:0007669"/>
    <property type="project" value="TreeGrafter"/>
</dbReference>
<evidence type="ECO:0000256" key="1">
    <source>
        <dbReference type="ARBA" id="ARBA00001298"/>
    </source>
</evidence>
<name>A0AB39KWS7_9CAUL</name>
<dbReference type="EMBL" id="CP158375">
    <property type="protein sequence ID" value="XDO97713.1"/>
    <property type="molecule type" value="Genomic_DNA"/>
</dbReference>
<evidence type="ECO:0000256" key="2">
    <source>
        <dbReference type="ARBA" id="ARBA00001997"/>
    </source>
</evidence>
<dbReference type="Pfam" id="PF00908">
    <property type="entry name" value="dTDP_sugar_isom"/>
    <property type="match status" value="1"/>
</dbReference>
<dbReference type="GO" id="GO:0000271">
    <property type="term" value="P:polysaccharide biosynthetic process"/>
    <property type="evidence" value="ECO:0007669"/>
    <property type="project" value="TreeGrafter"/>
</dbReference>
<proteinExistence type="predicted"/>
<comment type="catalytic activity">
    <reaction evidence="1">
        <text>dTDP-4-dehydro-6-deoxy-alpha-D-glucose = dTDP-4-dehydro-beta-L-rhamnose</text>
        <dbReference type="Rhea" id="RHEA:16969"/>
        <dbReference type="ChEBI" id="CHEBI:57649"/>
        <dbReference type="ChEBI" id="CHEBI:62830"/>
        <dbReference type="EC" id="5.1.3.13"/>
    </reaction>
</comment>
<dbReference type="InterPro" id="IPR011051">
    <property type="entry name" value="RmlC_Cupin_sf"/>
</dbReference>
<organism evidence="9">
    <name type="scientific">Caulobacter sp. 73W</name>
    <dbReference type="NCBI Taxonomy" id="3161137"/>
    <lineage>
        <taxon>Bacteria</taxon>
        <taxon>Pseudomonadati</taxon>
        <taxon>Pseudomonadota</taxon>
        <taxon>Alphaproteobacteria</taxon>
        <taxon>Caulobacterales</taxon>
        <taxon>Caulobacteraceae</taxon>
        <taxon>Caulobacter</taxon>
    </lineage>
</organism>
<evidence type="ECO:0000256" key="8">
    <source>
        <dbReference type="PIRSR" id="PIRSR600888-1"/>
    </source>
</evidence>
<protein>
    <recommendedName>
        <fullName evidence="4">dTDP-4-dehydrorhamnose 3,5-epimerase</fullName>
        <ecNumber evidence="3">5.1.3.13</ecNumber>
    </recommendedName>
    <alternativeName>
        <fullName evidence="6">Thymidine diphospho-4-keto-rhamnose 3,5-epimerase</fullName>
    </alternativeName>
    <alternativeName>
        <fullName evidence="5">dTDP-4-keto-6-deoxyglucose 3,5-epimerase</fullName>
    </alternativeName>
    <alternativeName>
        <fullName evidence="7">dTDP-6-deoxy-D-xylo-4-hexulose 3,5-epimerase</fullName>
    </alternativeName>
</protein>
<dbReference type="Gene3D" id="2.60.120.10">
    <property type="entry name" value="Jelly Rolls"/>
    <property type="match status" value="1"/>
</dbReference>
<dbReference type="PANTHER" id="PTHR21047">
    <property type="entry name" value="DTDP-6-DEOXY-D-GLUCOSE-3,5 EPIMERASE"/>
    <property type="match status" value="1"/>
</dbReference>
<reference evidence="9" key="1">
    <citation type="submission" date="2024-06" db="EMBL/GenBank/DDBJ databases">
        <title>Caulobacter inopinatus, sp. nov.</title>
        <authorList>
            <person name="Donachie S.P."/>
        </authorList>
    </citation>
    <scope>NUCLEOTIDE SEQUENCE</scope>
    <source>
        <strain evidence="9">73W</strain>
    </source>
</reference>
<comment type="function">
    <text evidence="2">Catalyzes the epimerization of the C3' and C5'positions of dTDP-6-deoxy-D-xylo-4-hexulose, forming dTDP-6-deoxy-L-lyxo-4-hexulose.</text>
</comment>
<gene>
    <name evidence="9" type="primary">rfbC</name>
    <name evidence="9" type="ORF">ABOZ73_04660</name>
</gene>
<dbReference type="PANTHER" id="PTHR21047:SF2">
    <property type="entry name" value="THYMIDINE DIPHOSPHO-4-KETO-RHAMNOSE 3,5-EPIMERASE"/>
    <property type="match status" value="1"/>
</dbReference>
<dbReference type="AlphaFoldDB" id="A0AB39KWS7"/>
<dbReference type="GO" id="GO:0008830">
    <property type="term" value="F:dTDP-4-dehydrorhamnose 3,5-epimerase activity"/>
    <property type="evidence" value="ECO:0007669"/>
    <property type="project" value="UniProtKB-EC"/>
</dbReference>
<evidence type="ECO:0000256" key="4">
    <source>
        <dbReference type="ARBA" id="ARBA00019595"/>
    </source>
</evidence>
<feature type="active site" description="Proton donor" evidence="8">
    <location>
        <position position="131"/>
    </location>
</feature>
<dbReference type="CDD" id="cd00438">
    <property type="entry name" value="cupin_RmlC"/>
    <property type="match status" value="1"/>
</dbReference>
<dbReference type="InterPro" id="IPR014710">
    <property type="entry name" value="RmlC-like_jellyroll"/>
</dbReference>
<accession>A0AB39KWS7</accession>
<evidence type="ECO:0000313" key="9">
    <source>
        <dbReference type="EMBL" id="XDO97713.1"/>
    </source>
</evidence>
<dbReference type="RefSeq" id="WP_369061106.1">
    <property type="nucleotide sequence ID" value="NZ_CP158375.1"/>
</dbReference>
<feature type="active site" description="Proton acceptor" evidence="8">
    <location>
        <position position="61"/>
    </location>
</feature>
<evidence type="ECO:0000256" key="5">
    <source>
        <dbReference type="ARBA" id="ARBA00029758"/>
    </source>
</evidence>
<evidence type="ECO:0000256" key="3">
    <source>
        <dbReference type="ARBA" id="ARBA00012098"/>
    </source>
</evidence>